<dbReference type="AlphaFoldDB" id="A0A7R8X6A8"/>
<reference evidence="13" key="1">
    <citation type="submission" date="2020-11" db="EMBL/GenBank/DDBJ databases">
        <authorList>
            <person name="Tran Van P."/>
        </authorList>
    </citation>
    <scope>NUCLEOTIDE SEQUENCE</scope>
</reference>
<dbReference type="SMART" id="SM00195">
    <property type="entry name" value="DSPc"/>
    <property type="match status" value="1"/>
</dbReference>
<dbReference type="PROSITE" id="PS50056">
    <property type="entry name" value="TYR_PHOSPHATASE_2"/>
    <property type="match status" value="1"/>
</dbReference>
<feature type="domain" description="Rhodanese" evidence="12">
    <location>
        <begin position="34"/>
        <end position="156"/>
    </location>
</feature>
<keyword evidence="5 7" id="KW-0904">Protein phosphatase</keyword>
<comment type="catalytic activity">
    <reaction evidence="7">
        <text>O-phospho-L-threonyl-[protein] + H2O = L-threonyl-[protein] + phosphate</text>
        <dbReference type="Rhea" id="RHEA:47004"/>
        <dbReference type="Rhea" id="RHEA-COMP:11060"/>
        <dbReference type="Rhea" id="RHEA-COMP:11605"/>
        <dbReference type="ChEBI" id="CHEBI:15377"/>
        <dbReference type="ChEBI" id="CHEBI:30013"/>
        <dbReference type="ChEBI" id="CHEBI:43474"/>
        <dbReference type="ChEBI" id="CHEBI:61977"/>
        <dbReference type="EC" id="3.1.3.16"/>
    </reaction>
</comment>
<dbReference type="FunFam" id="3.90.190.10:FF:000011">
    <property type="entry name" value="Dual specificity phosphatase 6"/>
    <property type="match status" value="1"/>
</dbReference>
<dbReference type="SUPFAM" id="SSF52799">
    <property type="entry name" value="(Phosphotyrosine protein) phosphatases II"/>
    <property type="match status" value="1"/>
</dbReference>
<proteinExistence type="inferred from homology"/>
<feature type="domain" description="Tyrosine specific protein phosphatases" evidence="11">
    <location>
        <begin position="279"/>
        <end position="340"/>
    </location>
</feature>
<evidence type="ECO:0000259" key="11">
    <source>
        <dbReference type="PROSITE" id="PS50056"/>
    </source>
</evidence>
<dbReference type="GO" id="GO:0008330">
    <property type="term" value="F:protein tyrosine/threonine phosphatase activity"/>
    <property type="evidence" value="ECO:0007669"/>
    <property type="project" value="TreeGrafter"/>
</dbReference>
<dbReference type="PROSITE" id="PS50206">
    <property type="entry name" value="RHODANESE_3"/>
    <property type="match status" value="1"/>
</dbReference>
<keyword evidence="3" id="KW-0963">Cytoplasm</keyword>
<evidence type="ECO:0000256" key="9">
    <source>
        <dbReference type="SAM" id="MobiDB-lite"/>
    </source>
</evidence>
<dbReference type="PANTHER" id="PTHR10159:SF519">
    <property type="entry name" value="DUAL SPECIFICITY PROTEIN PHOSPHATASE MPK3"/>
    <property type="match status" value="1"/>
</dbReference>
<dbReference type="GO" id="GO:0043409">
    <property type="term" value="P:negative regulation of MAPK cascade"/>
    <property type="evidence" value="ECO:0007669"/>
    <property type="project" value="TreeGrafter"/>
</dbReference>
<comment type="catalytic activity">
    <reaction evidence="6 7">
        <text>O-phospho-L-tyrosyl-[protein] + H2O = L-tyrosyl-[protein] + phosphate</text>
        <dbReference type="Rhea" id="RHEA:10684"/>
        <dbReference type="Rhea" id="RHEA-COMP:10136"/>
        <dbReference type="Rhea" id="RHEA-COMP:20101"/>
        <dbReference type="ChEBI" id="CHEBI:15377"/>
        <dbReference type="ChEBI" id="CHEBI:43474"/>
        <dbReference type="ChEBI" id="CHEBI:46858"/>
        <dbReference type="ChEBI" id="CHEBI:61978"/>
        <dbReference type="EC" id="3.1.3.48"/>
    </reaction>
</comment>
<dbReference type="Proteomes" id="UP000677054">
    <property type="component" value="Unassembled WGS sequence"/>
</dbReference>
<dbReference type="OrthoDB" id="165342at2759"/>
<dbReference type="GO" id="GO:0005829">
    <property type="term" value="C:cytosol"/>
    <property type="evidence" value="ECO:0007669"/>
    <property type="project" value="TreeGrafter"/>
</dbReference>
<dbReference type="Pfam" id="PF00782">
    <property type="entry name" value="DSPc"/>
    <property type="match status" value="1"/>
</dbReference>
<dbReference type="CDD" id="cd01446">
    <property type="entry name" value="DSP_MapKP"/>
    <property type="match status" value="1"/>
</dbReference>
<evidence type="ECO:0000256" key="1">
    <source>
        <dbReference type="ARBA" id="ARBA00004496"/>
    </source>
</evidence>
<dbReference type="GO" id="GO:0033550">
    <property type="term" value="F:MAP kinase tyrosine phosphatase activity"/>
    <property type="evidence" value="ECO:0007669"/>
    <property type="project" value="TreeGrafter"/>
</dbReference>
<comment type="similarity">
    <text evidence="2 7">Belongs to the protein-tyrosine phosphatase family. Non-receptor class dual specificity subfamily.</text>
</comment>
<keyword evidence="4 7" id="KW-0378">Hydrolase</keyword>
<evidence type="ECO:0000256" key="2">
    <source>
        <dbReference type="ARBA" id="ARBA00008601"/>
    </source>
</evidence>
<dbReference type="Gene3D" id="3.90.190.10">
    <property type="entry name" value="Protein tyrosine phosphatase superfamily"/>
    <property type="match status" value="1"/>
</dbReference>
<name>A0A7R8X6A8_9CRUS</name>
<dbReference type="EC" id="3.1.3.48" evidence="7"/>
<evidence type="ECO:0000313" key="13">
    <source>
        <dbReference type="EMBL" id="CAD7241401.1"/>
    </source>
</evidence>
<dbReference type="SUPFAM" id="SSF52821">
    <property type="entry name" value="Rhodanese/Cell cycle control phosphatase"/>
    <property type="match status" value="1"/>
</dbReference>
<evidence type="ECO:0000259" key="12">
    <source>
        <dbReference type="PROSITE" id="PS50206"/>
    </source>
</evidence>
<dbReference type="CDD" id="cd14566">
    <property type="entry name" value="DSP_MKP_classII"/>
    <property type="match status" value="1"/>
</dbReference>
<dbReference type="Pfam" id="PF00581">
    <property type="entry name" value="Rhodanese"/>
    <property type="match status" value="1"/>
</dbReference>
<organism evidence="13">
    <name type="scientific">Darwinula stevensoni</name>
    <dbReference type="NCBI Taxonomy" id="69355"/>
    <lineage>
        <taxon>Eukaryota</taxon>
        <taxon>Metazoa</taxon>
        <taxon>Ecdysozoa</taxon>
        <taxon>Arthropoda</taxon>
        <taxon>Crustacea</taxon>
        <taxon>Oligostraca</taxon>
        <taxon>Ostracoda</taxon>
        <taxon>Podocopa</taxon>
        <taxon>Podocopida</taxon>
        <taxon>Darwinulocopina</taxon>
        <taxon>Darwinuloidea</taxon>
        <taxon>Darwinulidae</taxon>
        <taxon>Darwinula</taxon>
    </lineage>
</organism>
<dbReference type="PIRSF" id="PIRSF000939">
    <property type="entry name" value="MAPK_Ptase"/>
    <property type="match status" value="1"/>
</dbReference>
<evidence type="ECO:0000259" key="10">
    <source>
        <dbReference type="PROSITE" id="PS50054"/>
    </source>
</evidence>
<feature type="compositionally biased region" description="Low complexity" evidence="9">
    <location>
        <begin position="198"/>
        <end position="208"/>
    </location>
</feature>
<dbReference type="PANTHER" id="PTHR10159">
    <property type="entry name" value="DUAL SPECIFICITY PROTEIN PHOSPHATASE"/>
    <property type="match status" value="1"/>
</dbReference>
<dbReference type="InterPro" id="IPR036873">
    <property type="entry name" value="Rhodanese-like_dom_sf"/>
</dbReference>
<dbReference type="InterPro" id="IPR029021">
    <property type="entry name" value="Prot-tyrosine_phosphatase-like"/>
</dbReference>
<evidence type="ECO:0000313" key="14">
    <source>
        <dbReference type="Proteomes" id="UP000677054"/>
    </source>
</evidence>
<comment type="subcellular location">
    <subcellularLocation>
        <location evidence="1">Cytoplasm</location>
    </subcellularLocation>
</comment>
<dbReference type="GO" id="GO:0017017">
    <property type="term" value="F:MAP kinase tyrosine/serine/threonine phosphatase activity"/>
    <property type="evidence" value="ECO:0007669"/>
    <property type="project" value="InterPro"/>
</dbReference>
<dbReference type="InterPro" id="IPR000340">
    <property type="entry name" value="Dual-sp_phosphatase_cat-dom"/>
</dbReference>
<accession>A0A7R8X6A8</accession>
<keyword evidence="14" id="KW-1185">Reference proteome</keyword>
<evidence type="ECO:0000256" key="8">
    <source>
        <dbReference type="PIRSR" id="PIRSR000939-1"/>
    </source>
</evidence>
<dbReference type="InterPro" id="IPR000387">
    <property type="entry name" value="Tyr_Pase_dom"/>
</dbReference>
<dbReference type="PRINTS" id="PR01908">
    <property type="entry name" value="ADSPHPHTASE"/>
</dbReference>
<feature type="active site" description="Phosphocysteine intermediate" evidence="8">
    <location>
        <position position="303"/>
    </location>
</feature>
<dbReference type="PRINTS" id="PR01764">
    <property type="entry name" value="MAPKPHPHTASE"/>
</dbReference>
<dbReference type="InterPro" id="IPR001763">
    <property type="entry name" value="Rhodanese-like_dom"/>
</dbReference>
<feature type="region of interest" description="Disordered" evidence="9">
    <location>
        <begin position="188"/>
        <end position="209"/>
    </location>
</feature>
<gene>
    <name evidence="13" type="ORF">DSTB1V02_LOCUS1394</name>
</gene>
<dbReference type="Gene3D" id="3.40.250.10">
    <property type="entry name" value="Rhodanese-like domain"/>
    <property type="match status" value="1"/>
</dbReference>
<evidence type="ECO:0000256" key="4">
    <source>
        <dbReference type="ARBA" id="ARBA00022801"/>
    </source>
</evidence>
<evidence type="ECO:0000256" key="7">
    <source>
        <dbReference type="PIRNR" id="PIRNR000939"/>
    </source>
</evidence>
<evidence type="ECO:0000256" key="6">
    <source>
        <dbReference type="ARBA" id="ARBA00051722"/>
    </source>
</evidence>
<protein>
    <recommendedName>
        <fullName evidence="7">Dual specificity protein phosphatase</fullName>
        <ecNumber evidence="7">3.1.3.16</ecNumber>
        <ecNumber evidence="7">3.1.3.48</ecNumber>
    </recommendedName>
</protein>
<dbReference type="EMBL" id="CAJPEV010000132">
    <property type="protein sequence ID" value="CAG0881093.1"/>
    <property type="molecule type" value="Genomic_DNA"/>
</dbReference>
<evidence type="ECO:0000256" key="5">
    <source>
        <dbReference type="ARBA" id="ARBA00022912"/>
    </source>
</evidence>
<dbReference type="InterPro" id="IPR008343">
    <property type="entry name" value="MKP"/>
</dbReference>
<dbReference type="GO" id="GO:0004722">
    <property type="term" value="F:protein serine/threonine phosphatase activity"/>
    <property type="evidence" value="ECO:0007669"/>
    <property type="project" value="UniProtKB-EC"/>
</dbReference>
<dbReference type="InterPro" id="IPR020422">
    <property type="entry name" value="TYR_PHOSPHATASE_DUAL_dom"/>
</dbReference>
<dbReference type="SMART" id="SM00450">
    <property type="entry name" value="RHOD"/>
    <property type="match status" value="1"/>
</dbReference>
<dbReference type="PROSITE" id="PS50054">
    <property type="entry name" value="TYR_PHOSPHATASE_DUAL"/>
    <property type="match status" value="1"/>
</dbReference>
<dbReference type="EMBL" id="LR899649">
    <property type="protein sequence ID" value="CAD7241401.1"/>
    <property type="molecule type" value="Genomic_DNA"/>
</dbReference>
<sequence length="397" mass="43676">MPSIEIIIENCSKMTPVSSSSVTGEWLALELRRSTPDVCVIDCRNPSDFSQSHIGGAVNLTIPTLLFRRFANGKLNFESVIKCPDTKKKLMGALDNGKTIVICDDTHENPEEDSTGDSNASIQSVLLKRLAQDGHQIVSLEGGYTCFRLSYPEWCEGGCCSSEPPLMGLQSLRIDSCESVRSLDSLDSSLGLDDDNHSSSGSGLGSNHYPPPSPGFPVEILPHLFLGNAQNSEDAEALKKHGIQYILNVTPNLPNVFEDSGDIKYMQIPIDDHWSQDVANFFPEAISFIDEARQSGVGVLVHCWAGISRSVTITVAYLMYKLSMSLNEAYDFVRKRKANIAPNFNFMGQLLDFERQLNLSPACSCAAEKEGCRCRVPYFLTPGKKSPDSGIDFDRWS</sequence>
<feature type="domain" description="Tyrosine-protein phosphatase" evidence="10">
    <location>
        <begin position="216"/>
        <end position="359"/>
    </location>
</feature>
<dbReference type="EC" id="3.1.3.16" evidence="7"/>
<evidence type="ECO:0000256" key="3">
    <source>
        <dbReference type="ARBA" id="ARBA00022490"/>
    </source>
</evidence>